<evidence type="ECO:0000256" key="6">
    <source>
        <dbReference type="ARBA" id="ARBA00022989"/>
    </source>
</evidence>
<organism evidence="9 10">
    <name type="scientific">Lactobacillus iners</name>
    <dbReference type="NCBI Taxonomy" id="147802"/>
    <lineage>
        <taxon>Bacteria</taxon>
        <taxon>Bacillati</taxon>
        <taxon>Bacillota</taxon>
        <taxon>Bacilli</taxon>
        <taxon>Lactobacillales</taxon>
        <taxon>Lactobacillaceae</taxon>
        <taxon>Lactobacillus</taxon>
    </lineage>
</organism>
<evidence type="ECO:0000256" key="5">
    <source>
        <dbReference type="ARBA" id="ARBA00022692"/>
    </source>
</evidence>
<dbReference type="GO" id="GO:0005886">
    <property type="term" value="C:plasma membrane"/>
    <property type="evidence" value="ECO:0007669"/>
    <property type="project" value="UniProtKB-SubCell"/>
</dbReference>
<evidence type="ECO:0000256" key="3">
    <source>
        <dbReference type="ARBA" id="ARBA00022448"/>
    </source>
</evidence>
<dbReference type="InterPro" id="IPR002549">
    <property type="entry name" value="AI-2E-like"/>
</dbReference>
<dbReference type="EMBL" id="CP049228">
    <property type="protein sequence ID" value="QIH24149.1"/>
    <property type="molecule type" value="Genomic_DNA"/>
</dbReference>
<dbReference type="Pfam" id="PF01594">
    <property type="entry name" value="AI-2E_transport"/>
    <property type="match status" value="1"/>
</dbReference>
<dbReference type="RefSeq" id="WP_006730059.1">
    <property type="nucleotide sequence ID" value="NZ_CP049225.1"/>
</dbReference>
<dbReference type="GO" id="GO:0055085">
    <property type="term" value="P:transmembrane transport"/>
    <property type="evidence" value="ECO:0007669"/>
    <property type="project" value="TreeGrafter"/>
</dbReference>
<evidence type="ECO:0000313" key="10">
    <source>
        <dbReference type="Proteomes" id="UP000501676"/>
    </source>
</evidence>
<keyword evidence="7 8" id="KW-0472">Membrane</keyword>
<feature type="transmembrane region" description="Helical" evidence="8">
    <location>
        <begin position="242"/>
        <end position="261"/>
    </location>
</feature>
<evidence type="ECO:0000256" key="8">
    <source>
        <dbReference type="SAM" id="Phobius"/>
    </source>
</evidence>
<name>A0A6G7B9Z9_9LACO</name>
<proteinExistence type="inferred from homology"/>
<feature type="transmembrane region" description="Helical" evidence="8">
    <location>
        <begin position="87"/>
        <end position="109"/>
    </location>
</feature>
<accession>A0A6G7B9Z9</accession>
<feature type="transmembrane region" description="Helical" evidence="8">
    <location>
        <begin position="176"/>
        <end position="201"/>
    </location>
</feature>
<feature type="transmembrane region" description="Helical" evidence="8">
    <location>
        <begin position="304"/>
        <end position="324"/>
    </location>
</feature>
<feature type="transmembrane region" description="Helical" evidence="8">
    <location>
        <begin position="267"/>
        <end position="292"/>
    </location>
</feature>
<evidence type="ECO:0000256" key="7">
    <source>
        <dbReference type="ARBA" id="ARBA00023136"/>
    </source>
</evidence>
<dbReference type="PANTHER" id="PTHR21716">
    <property type="entry name" value="TRANSMEMBRANE PROTEIN"/>
    <property type="match status" value="1"/>
</dbReference>
<keyword evidence="3" id="KW-0813">Transport</keyword>
<dbReference type="Proteomes" id="UP000501676">
    <property type="component" value="Chromosome"/>
</dbReference>
<keyword evidence="5 8" id="KW-0812">Transmembrane</keyword>
<evidence type="ECO:0000313" key="9">
    <source>
        <dbReference type="EMBL" id="QIH24149.1"/>
    </source>
</evidence>
<feature type="transmembrane region" description="Helical" evidence="8">
    <location>
        <begin position="21"/>
        <end position="40"/>
    </location>
</feature>
<evidence type="ECO:0000256" key="4">
    <source>
        <dbReference type="ARBA" id="ARBA00022475"/>
    </source>
</evidence>
<keyword evidence="4" id="KW-1003">Cell membrane</keyword>
<dbReference type="AlphaFoldDB" id="A0A6G7B9Z9"/>
<evidence type="ECO:0000256" key="2">
    <source>
        <dbReference type="ARBA" id="ARBA00009773"/>
    </source>
</evidence>
<dbReference type="PANTHER" id="PTHR21716:SF53">
    <property type="entry name" value="PERMEASE PERM-RELATED"/>
    <property type="match status" value="1"/>
</dbReference>
<sequence length="380" mass="42616">MELKNKKDNAKSIFNSWIVNNRFSIFLLNTLLLFLTIFIFNKIAFLLTPVLTFVNAIMPAVILAGVQYYLMNPIVDCLEQKYRIPRIVTILALFIVVLIILILIINTLLPVIEAQTKSLIDHWPSYWDSGQEALRHLLHDPRLDGIRSDLNDAVSNAQSILFNTGKASFNLFLENLFGAVNVISMLIVTLLTAPFILFFMLKDGKKINPYLTSFMPPRLQNVFSKLLHDMNIAVSSYVRGQLIVAFWVGVMFAVGYTTIGLKYGLTLAILAACLNLIPYFGTLISLIPAIIIGILDSPVMLLKIFVVFFIEQLIEGRFISPLVMGSKMKMNPVTTILLLIGANSVAGLLGVIFAIPIYAGIKIIVVQVFDYYRKNSSLYK</sequence>
<feature type="transmembrane region" description="Helical" evidence="8">
    <location>
        <begin position="336"/>
        <end position="359"/>
    </location>
</feature>
<feature type="transmembrane region" description="Helical" evidence="8">
    <location>
        <begin position="46"/>
        <end position="66"/>
    </location>
</feature>
<protein>
    <submittedName>
        <fullName evidence="9">AI-2E family transporter</fullName>
    </submittedName>
</protein>
<evidence type="ECO:0000256" key="1">
    <source>
        <dbReference type="ARBA" id="ARBA00004651"/>
    </source>
</evidence>
<reference evidence="9 10" key="1">
    <citation type="submission" date="2020-02" db="EMBL/GenBank/DDBJ databases">
        <title>Complete genome sequences of six Lactobacillus iners strains isolated from the human vagina.</title>
        <authorList>
            <person name="France M.T."/>
            <person name="Rutt L."/>
            <person name="Narina S."/>
            <person name="Arbaugh S."/>
            <person name="Humphrys M.S."/>
            <person name="Ma B."/>
            <person name="Hayward M.R."/>
            <person name="Relman D."/>
            <person name="Kwon D.S."/>
            <person name="Ravel J."/>
        </authorList>
    </citation>
    <scope>NUCLEOTIDE SEQUENCE [LARGE SCALE GENOMIC DNA]</scope>
    <source>
        <strain evidence="9 10">C0210C1</strain>
    </source>
</reference>
<comment type="subcellular location">
    <subcellularLocation>
        <location evidence="1">Cell membrane</location>
        <topology evidence="1">Multi-pass membrane protein</topology>
    </subcellularLocation>
</comment>
<dbReference type="GeneID" id="93221827"/>
<comment type="similarity">
    <text evidence="2">Belongs to the autoinducer-2 exporter (AI-2E) (TC 2.A.86) family.</text>
</comment>
<keyword evidence="6 8" id="KW-1133">Transmembrane helix</keyword>
<gene>
    <name evidence="9" type="ORF">G6Z83_05620</name>
</gene>